<dbReference type="InterPro" id="IPR050955">
    <property type="entry name" value="Plant_Biomass_Hydrol_Est"/>
</dbReference>
<dbReference type="Proteomes" id="UP000727907">
    <property type="component" value="Unassembled WGS sequence"/>
</dbReference>
<evidence type="ECO:0000256" key="2">
    <source>
        <dbReference type="ARBA" id="ARBA00022801"/>
    </source>
</evidence>
<keyword evidence="2" id="KW-0378">Hydrolase</keyword>
<organism evidence="3 4">
    <name type="scientific">Reyranella humidisoli</name>
    <dbReference type="NCBI Taxonomy" id="2849149"/>
    <lineage>
        <taxon>Bacteria</taxon>
        <taxon>Pseudomonadati</taxon>
        <taxon>Pseudomonadota</taxon>
        <taxon>Alphaproteobacteria</taxon>
        <taxon>Hyphomicrobiales</taxon>
        <taxon>Reyranellaceae</taxon>
        <taxon>Reyranella</taxon>
    </lineage>
</organism>
<dbReference type="EMBL" id="JAHOPB010000001">
    <property type="protein sequence ID" value="MBU8872514.1"/>
    <property type="molecule type" value="Genomic_DNA"/>
</dbReference>
<dbReference type="PANTHER" id="PTHR43037:SF5">
    <property type="entry name" value="FERULOYL ESTERASE"/>
    <property type="match status" value="1"/>
</dbReference>
<proteinExistence type="predicted"/>
<protein>
    <submittedName>
        <fullName evidence="3">Phospholipase</fullName>
    </submittedName>
</protein>
<evidence type="ECO:0000313" key="4">
    <source>
        <dbReference type="Proteomes" id="UP000727907"/>
    </source>
</evidence>
<evidence type="ECO:0000256" key="1">
    <source>
        <dbReference type="ARBA" id="ARBA00022729"/>
    </source>
</evidence>
<name>A0ABS6ID24_9HYPH</name>
<dbReference type="PANTHER" id="PTHR43037">
    <property type="entry name" value="UNNAMED PRODUCT-RELATED"/>
    <property type="match status" value="1"/>
</dbReference>
<gene>
    <name evidence="3" type="ORF">KQ910_02010</name>
</gene>
<keyword evidence="4" id="KW-1185">Reference proteome</keyword>
<comment type="caution">
    <text evidence="3">The sequence shown here is derived from an EMBL/GenBank/DDBJ whole genome shotgun (WGS) entry which is preliminary data.</text>
</comment>
<accession>A0ABS6ID24</accession>
<keyword evidence="1" id="KW-0732">Signal</keyword>
<evidence type="ECO:0000313" key="3">
    <source>
        <dbReference type="EMBL" id="MBU8872514.1"/>
    </source>
</evidence>
<dbReference type="RefSeq" id="WP_216956658.1">
    <property type="nucleotide sequence ID" value="NZ_JAHOPB010000001.1"/>
</dbReference>
<reference evidence="3 4" key="1">
    <citation type="submission" date="2021-06" db="EMBL/GenBank/DDBJ databases">
        <authorList>
            <person name="Lee D.H."/>
        </authorList>
    </citation>
    <scope>NUCLEOTIDE SEQUENCE [LARGE SCALE GENOMIC DNA]</scope>
    <source>
        <strain evidence="3 4">MMS21-HV4-11</strain>
    </source>
</reference>
<sequence length="366" mass="39989">MAEEDAIDALSALVPATLRALHAIEFATRHLSPHTLPQILEALAGRNDDLGPALAASRALDWPRRLAPVRDHLERAAVFAGEAIQGLLAAPEAPQPIVAAYRALRGYPRACESLYPLSPYLRPVSNFFLEQEARADADLQARLAAADPTREGVGFMHIAGPSGTRGAFSLYVPEYYDAAKSWPLVVALHGGSGNGGAFLWSWVREARTRGFIVLAPTAAGATWSLMEPEIDGPRIDRMAEDVTNDWNIDSSRQLLTGMSDGGTFTYVIGLRGDCRFTHLAPVAASFHPMLMTFADADRLRDLPVHIIHGTQDWMFPPEMAQGAQRALEQAGADVTYREIADLSHTYPRDENARILDWFLPTVSSRA</sequence>